<dbReference type="SUPFAM" id="SSF56954">
    <property type="entry name" value="Outer membrane efflux proteins (OEP)"/>
    <property type="match status" value="1"/>
</dbReference>
<dbReference type="Pfam" id="PF02321">
    <property type="entry name" value="OEP"/>
    <property type="match status" value="1"/>
</dbReference>
<dbReference type="Gene3D" id="1.20.1600.10">
    <property type="entry name" value="Outer membrane efflux proteins (OEP)"/>
    <property type="match status" value="1"/>
</dbReference>
<reference evidence="1" key="1">
    <citation type="journal article" date="2014" name="Front. Microbiol.">
        <title>High frequency of phylogenetically diverse reductive dehalogenase-homologous genes in deep subseafloor sedimentary metagenomes.</title>
        <authorList>
            <person name="Kawai M."/>
            <person name="Futagami T."/>
            <person name="Toyoda A."/>
            <person name="Takaki Y."/>
            <person name="Nishi S."/>
            <person name="Hori S."/>
            <person name="Arai W."/>
            <person name="Tsubouchi T."/>
            <person name="Morono Y."/>
            <person name="Uchiyama I."/>
            <person name="Ito T."/>
            <person name="Fujiyama A."/>
            <person name="Inagaki F."/>
            <person name="Takami H."/>
        </authorList>
    </citation>
    <scope>NUCLEOTIDE SEQUENCE</scope>
    <source>
        <strain evidence="1">Expedition CK06-06</strain>
    </source>
</reference>
<protein>
    <recommendedName>
        <fullName evidence="2">Outer membrane efflux protein</fullName>
    </recommendedName>
</protein>
<proteinExistence type="predicted"/>
<gene>
    <name evidence="1" type="ORF">S06H3_28909</name>
</gene>
<dbReference type="GO" id="GO:0015562">
    <property type="term" value="F:efflux transmembrane transporter activity"/>
    <property type="evidence" value="ECO:0007669"/>
    <property type="project" value="InterPro"/>
</dbReference>
<name>X1PLH4_9ZZZZ</name>
<accession>X1PLH4</accession>
<sequence>MNHPPKIFFKKPLSLIYKALAGAYTEAAELDKNVLQGAQSVFEASKTGYSRGKLDYLNVLDAQRTLFEAKARYIDALASYHTAKADVERLIGRPIDGETLLQSED</sequence>
<evidence type="ECO:0000313" key="1">
    <source>
        <dbReference type="EMBL" id="GAI31719.1"/>
    </source>
</evidence>
<dbReference type="EMBL" id="BARV01016908">
    <property type="protein sequence ID" value="GAI31719.1"/>
    <property type="molecule type" value="Genomic_DNA"/>
</dbReference>
<comment type="caution">
    <text evidence="1">The sequence shown here is derived from an EMBL/GenBank/DDBJ whole genome shotgun (WGS) entry which is preliminary data.</text>
</comment>
<evidence type="ECO:0008006" key="2">
    <source>
        <dbReference type="Google" id="ProtNLM"/>
    </source>
</evidence>
<dbReference type="AlphaFoldDB" id="X1PLH4"/>
<dbReference type="InterPro" id="IPR003423">
    <property type="entry name" value="OMP_efflux"/>
</dbReference>
<organism evidence="1">
    <name type="scientific">marine sediment metagenome</name>
    <dbReference type="NCBI Taxonomy" id="412755"/>
    <lineage>
        <taxon>unclassified sequences</taxon>
        <taxon>metagenomes</taxon>
        <taxon>ecological metagenomes</taxon>
    </lineage>
</organism>